<evidence type="ECO:0000256" key="8">
    <source>
        <dbReference type="ARBA" id="ARBA00047899"/>
    </source>
</evidence>
<dbReference type="GO" id="GO:0016301">
    <property type="term" value="F:kinase activity"/>
    <property type="evidence" value="ECO:0007669"/>
    <property type="project" value="UniProtKB-KW"/>
</dbReference>
<keyword evidence="12" id="KW-0812">Transmembrane</keyword>
<evidence type="ECO:0000256" key="2">
    <source>
        <dbReference type="ARBA" id="ARBA00012513"/>
    </source>
</evidence>
<evidence type="ECO:0000256" key="7">
    <source>
        <dbReference type="ARBA" id="ARBA00022840"/>
    </source>
</evidence>
<proteinExistence type="inferred from homology"/>
<evidence type="ECO:0000313" key="15">
    <source>
        <dbReference type="Proteomes" id="UP001379533"/>
    </source>
</evidence>
<keyword evidence="5 10" id="KW-0547">Nucleotide-binding</keyword>
<keyword evidence="3" id="KW-0723">Serine/threonine-protein kinase</keyword>
<dbReference type="EC" id="2.7.11.1" evidence="2"/>
<keyword evidence="15" id="KW-1185">Reference proteome</keyword>
<feature type="region of interest" description="Disordered" evidence="11">
    <location>
        <begin position="481"/>
        <end position="605"/>
    </location>
</feature>
<accession>A0ABZ2KKA8</accession>
<dbReference type="Gene3D" id="3.30.200.20">
    <property type="entry name" value="Phosphorylase Kinase, domain 1"/>
    <property type="match status" value="1"/>
</dbReference>
<dbReference type="EMBL" id="CP089982">
    <property type="protein sequence ID" value="WXA99103.1"/>
    <property type="molecule type" value="Genomic_DNA"/>
</dbReference>
<dbReference type="SMART" id="SM00220">
    <property type="entry name" value="S_TKc"/>
    <property type="match status" value="1"/>
</dbReference>
<feature type="compositionally biased region" description="Low complexity" evidence="11">
    <location>
        <begin position="353"/>
        <end position="368"/>
    </location>
</feature>
<keyword evidence="12" id="KW-0472">Membrane</keyword>
<protein>
    <recommendedName>
        <fullName evidence="2">non-specific serine/threonine protein kinase</fullName>
        <ecNumber evidence="2">2.7.11.1</ecNumber>
    </recommendedName>
</protein>
<dbReference type="PANTHER" id="PTHR43671">
    <property type="entry name" value="SERINE/THREONINE-PROTEIN KINASE NEK"/>
    <property type="match status" value="1"/>
</dbReference>
<dbReference type="Proteomes" id="UP001379533">
    <property type="component" value="Chromosome"/>
</dbReference>
<evidence type="ECO:0000256" key="3">
    <source>
        <dbReference type="ARBA" id="ARBA00022527"/>
    </source>
</evidence>
<comment type="catalytic activity">
    <reaction evidence="8">
        <text>L-threonyl-[protein] + ATP = O-phospho-L-threonyl-[protein] + ADP + H(+)</text>
        <dbReference type="Rhea" id="RHEA:46608"/>
        <dbReference type="Rhea" id="RHEA-COMP:11060"/>
        <dbReference type="Rhea" id="RHEA-COMP:11605"/>
        <dbReference type="ChEBI" id="CHEBI:15378"/>
        <dbReference type="ChEBI" id="CHEBI:30013"/>
        <dbReference type="ChEBI" id="CHEBI:30616"/>
        <dbReference type="ChEBI" id="CHEBI:61977"/>
        <dbReference type="ChEBI" id="CHEBI:456216"/>
        <dbReference type="EC" id="2.7.11.1"/>
    </reaction>
</comment>
<dbReference type="CDD" id="cd14014">
    <property type="entry name" value="STKc_PknB_like"/>
    <property type="match status" value="1"/>
</dbReference>
<dbReference type="InterPro" id="IPR011009">
    <property type="entry name" value="Kinase-like_dom_sf"/>
</dbReference>
<feature type="compositionally biased region" description="Low complexity" evidence="11">
    <location>
        <begin position="555"/>
        <end position="568"/>
    </location>
</feature>
<feature type="binding site" evidence="10">
    <location>
        <position position="48"/>
    </location>
    <ligand>
        <name>ATP</name>
        <dbReference type="ChEBI" id="CHEBI:30616"/>
    </ligand>
</feature>
<dbReference type="SUPFAM" id="SSF56112">
    <property type="entry name" value="Protein kinase-like (PK-like)"/>
    <property type="match status" value="1"/>
</dbReference>
<dbReference type="RefSeq" id="WP_394849733.1">
    <property type="nucleotide sequence ID" value="NZ_CP089982.1"/>
</dbReference>
<gene>
    <name evidence="14" type="ORF">LZC95_20050</name>
</gene>
<evidence type="ECO:0000259" key="13">
    <source>
        <dbReference type="PROSITE" id="PS50011"/>
    </source>
</evidence>
<keyword evidence="7 10" id="KW-0067">ATP-binding</keyword>
<evidence type="ECO:0000256" key="9">
    <source>
        <dbReference type="ARBA" id="ARBA00048679"/>
    </source>
</evidence>
<sequence length="605" mass="63385">MIPMEDEFVPGHLIPGTSYRMVRELGKGAMGAVQEVRDITVDAPYVMKTLLPNLIKNQNAVALMRQEARTLANLIHENIVRVFTAGVTAGGTPYFIMDRLTGSTLQGYLYKRQESPPVLTVIDLVVQALRGLECAHERGIVHRDIKPENIFLHLADLGTASGGVLPNETRVKLLDFGIAKLIEDGQNQDPQAKRRFMGTPLWASPEQIACREIGPKTDIYSIGLVLYYMLSGKLPFQHKSMAEYQAWANSFADPPSIERHRPDIHPALRDAIMRAIDPDPELRPPSASALAAELVRIRALIEKDKNWNLTGATIDLAVRDVYDASGKTTAPVGDESPPPHLPSSIDLARARIGAASTAPAPSATSGAARPPLSISDPGSLRSAAGPSATVEQPHGIPRASSTGPWPAPQFQTGPTPQPTGAPIHPSSISSHGGIAQSVGAELPVHRPWLRYAKAGAMVLGVGLFVAVTSIVVYIKLMPPTSPPQAAAVNAPSAPSSMTPASSTSATAPPASIGAALAAPPSSGAASTFASSAAPAASAVSPVMTPSRPRVRRGGDSAPTTASSGSTPTPGTPPPAPRPVEGPGPAANVDLLGNSWEVPRRDAGAR</sequence>
<dbReference type="InterPro" id="IPR017441">
    <property type="entry name" value="Protein_kinase_ATP_BS"/>
</dbReference>
<dbReference type="PROSITE" id="PS50011">
    <property type="entry name" value="PROTEIN_KINASE_DOM"/>
    <property type="match status" value="1"/>
</dbReference>
<evidence type="ECO:0000256" key="11">
    <source>
        <dbReference type="SAM" id="MobiDB-lite"/>
    </source>
</evidence>
<dbReference type="InterPro" id="IPR050660">
    <property type="entry name" value="NEK_Ser/Thr_kinase"/>
</dbReference>
<evidence type="ECO:0000256" key="6">
    <source>
        <dbReference type="ARBA" id="ARBA00022777"/>
    </source>
</evidence>
<feature type="compositionally biased region" description="Low complexity" evidence="11">
    <location>
        <begin position="483"/>
        <end position="546"/>
    </location>
</feature>
<evidence type="ECO:0000256" key="10">
    <source>
        <dbReference type="PROSITE-ProRule" id="PRU10141"/>
    </source>
</evidence>
<comment type="similarity">
    <text evidence="1">Belongs to the protein kinase superfamily. NEK Ser/Thr protein kinase family. NIMA subfamily.</text>
</comment>
<evidence type="ECO:0000256" key="4">
    <source>
        <dbReference type="ARBA" id="ARBA00022679"/>
    </source>
</evidence>
<keyword evidence="6 14" id="KW-0418">Kinase</keyword>
<name>A0ABZ2KKA8_9BACT</name>
<keyword evidence="4" id="KW-0808">Transferase</keyword>
<organism evidence="14 15">
    <name type="scientific">Pendulispora brunnea</name>
    <dbReference type="NCBI Taxonomy" id="2905690"/>
    <lineage>
        <taxon>Bacteria</taxon>
        <taxon>Pseudomonadati</taxon>
        <taxon>Myxococcota</taxon>
        <taxon>Myxococcia</taxon>
        <taxon>Myxococcales</taxon>
        <taxon>Sorangiineae</taxon>
        <taxon>Pendulisporaceae</taxon>
        <taxon>Pendulispora</taxon>
    </lineage>
</organism>
<dbReference type="PROSITE" id="PS00107">
    <property type="entry name" value="PROTEIN_KINASE_ATP"/>
    <property type="match status" value="1"/>
</dbReference>
<evidence type="ECO:0000256" key="1">
    <source>
        <dbReference type="ARBA" id="ARBA00010886"/>
    </source>
</evidence>
<dbReference type="Gene3D" id="1.10.510.10">
    <property type="entry name" value="Transferase(Phosphotransferase) domain 1"/>
    <property type="match status" value="1"/>
</dbReference>
<feature type="compositionally biased region" description="Pro residues" evidence="11">
    <location>
        <begin position="569"/>
        <end position="581"/>
    </location>
</feature>
<dbReference type="Pfam" id="PF00069">
    <property type="entry name" value="Pkinase"/>
    <property type="match status" value="1"/>
</dbReference>
<evidence type="ECO:0000256" key="5">
    <source>
        <dbReference type="ARBA" id="ARBA00022741"/>
    </source>
</evidence>
<evidence type="ECO:0000313" key="14">
    <source>
        <dbReference type="EMBL" id="WXA99103.1"/>
    </source>
</evidence>
<feature type="transmembrane region" description="Helical" evidence="12">
    <location>
        <begin position="454"/>
        <end position="474"/>
    </location>
</feature>
<dbReference type="InterPro" id="IPR008271">
    <property type="entry name" value="Ser/Thr_kinase_AS"/>
</dbReference>
<dbReference type="InterPro" id="IPR000719">
    <property type="entry name" value="Prot_kinase_dom"/>
</dbReference>
<evidence type="ECO:0000256" key="12">
    <source>
        <dbReference type="SAM" id="Phobius"/>
    </source>
</evidence>
<feature type="domain" description="Protein kinase" evidence="13">
    <location>
        <begin position="19"/>
        <end position="295"/>
    </location>
</feature>
<feature type="compositionally biased region" description="Low complexity" evidence="11">
    <location>
        <begin position="408"/>
        <end position="432"/>
    </location>
</feature>
<keyword evidence="12" id="KW-1133">Transmembrane helix</keyword>
<feature type="region of interest" description="Disordered" evidence="11">
    <location>
        <begin position="353"/>
        <end position="432"/>
    </location>
</feature>
<comment type="catalytic activity">
    <reaction evidence="9">
        <text>L-seryl-[protein] + ATP = O-phospho-L-seryl-[protein] + ADP + H(+)</text>
        <dbReference type="Rhea" id="RHEA:17989"/>
        <dbReference type="Rhea" id="RHEA-COMP:9863"/>
        <dbReference type="Rhea" id="RHEA-COMP:11604"/>
        <dbReference type="ChEBI" id="CHEBI:15378"/>
        <dbReference type="ChEBI" id="CHEBI:29999"/>
        <dbReference type="ChEBI" id="CHEBI:30616"/>
        <dbReference type="ChEBI" id="CHEBI:83421"/>
        <dbReference type="ChEBI" id="CHEBI:456216"/>
        <dbReference type="EC" id="2.7.11.1"/>
    </reaction>
</comment>
<reference evidence="14 15" key="1">
    <citation type="submission" date="2021-12" db="EMBL/GenBank/DDBJ databases">
        <title>Discovery of the Pendulisporaceae a myxobacterial family with distinct sporulation behavior and unique specialized metabolism.</title>
        <authorList>
            <person name="Garcia R."/>
            <person name="Popoff A."/>
            <person name="Bader C.D."/>
            <person name="Loehr J."/>
            <person name="Walesch S."/>
            <person name="Walt C."/>
            <person name="Boldt J."/>
            <person name="Bunk B."/>
            <person name="Haeckl F.J.F.P.J."/>
            <person name="Gunesch A.P."/>
            <person name="Birkelbach J."/>
            <person name="Nuebel U."/>
            <person name="Pietschmann T."/>
            <person name="Bach T."/>
            <person name="Mueller R."/>
        </authorList>
    </citation>
    <scope>NUCLEOTIDE SEQUENCE [LARGE SCALE GENOMIC DNA]</scope>
    <source>
        <strain evidence="14 15">MSr12523</strain>
    </source>
</reference>
<dbReference type="PANTHER" id="PTHR43671:SF98">
    <property type="entry name" value="SERINE_THREONINE-PROTEIN KINASE NEK11"/>
    <property type="match status" value="1"/>
</dbReference>
<dbReference type="PROSITE" id="PS00108">
    <property type="entry name" value="PROTEIN_KINASE_ST"/>
    <property type="match status" value="1"/>
</dbReference>